<dbReference type="RefSeq" id="WP_251966176.1">
    <property type="nucleotide sequence ID" value="NZ_CP146284.1"/>
</dbReference>
<gene>
    <name evidence="2" type="ORF">NEE14_015575</name>
</gene>
<dbReference type="InterPro" id="IPR032265">
    <property type="entry name" value="DUF4831"/>
</dbReference>
<feature type="signal peptide" evidence="1">
    <location>
        <begin position="1"/>
        <end position="19"/>
    </location>
</feature>
<organism evidence="2 3">
    <name type="scientific">Parabacteroides absconsus</name>
    <dbReference type="NCBI Taxonomy" id="2951805"/>
    <lineage>
        <taxon>Bacteria</taxon>
        <taxon>Pseudomonadati</taxon>
        <taxon>Bacteroidota</taxon>
        <taxon>Bacteroidia</taxon>
        <taxon>Bacteroidales</taxon>
        <taxon>Tannerellaceae</taxon>
        <taxon>Parabacteroides</taxon>
    </lineage>
</organism>
<evidence type="ECO:0000256" key="1">
    <source>
        <dbReference type="SAM" id="SignalP"/>
    </source>
</evidence>
<dbReference type="EMBL" id="CP146284">
    <property type="protein sequence ID" value="WWV66364.1"/>
    <property type="molecule type" value="Genomic_DNA"/>
</dbReference>
<name>A0ABZ2IJZ2_9BACT</name>
<keyword evidence="3" id="KW-1185">Reference proteome</keyword>
<evidence type="ECO:0000313" key="2">
    <source>
        <dbReference type="EMBL" id="WWV66364.1"/>
    </source>
</evidence>
<dbReference type="Pfam" id="PF16115">
    <property type="entry name" value="DUF4831"/>
    <property type="match status" value="1"/>
</dbReference>
<sequence>MIRNIVLLAGLLASFSAVAQTKVVKANAVKANDYGITYSLPKTNLVVDAEVTKVTCKAGPYYQYAEKYLGVKKVITQDEVYYELGKVKLINRGVPDKDNTYIVSFKPGTVAPYTYLTEDGLLCSINAEYTPDSTVEGNTSAKKAKKAVATDVSVFSEELLMAGSTAKQAEVAAKQIYRIRESRMNILTGEADNLPPDGQAMQLVIEELEAQEQALTNLFVGVMTRSTDHYEVTVEPDGDLEKEILFRFSEHLGVVDADDLAGQPVYMNLKATDRAPQLDPKEAEKKEKSLKGIVYNVPGKASVEIFTSRKSLYKGEAQITQFGTREALAPVMFEDKKAPVKVYFYPETGAIKQIIQ</sequence>
<proteinExistence type="predicted"/>
<feature type="chain" id="PRO_5047236027" evidence="1">
    <location>
        <begin position="20"/>
        <end position="356"/>
    </location>
</feature>
<keyword evidence="1" id="KW-0732">Signal</keyword>
<reference evidence="2 3" key="1">
    <citation type="submission" date="2024-02" db="EMBL/GenBank/DDBJ databases">
        <title>Whole genome sequencing of Parabacteroides sp. AD58.</title>
        <authorList>
            <person name="Chaplin A.V."/>
            <person name="Pikina A.P."/>
            <person name="Sokolova S.R."/>
            <person name="Korostin D.O."/>
            <person name="Efimov B.A."/>
        </authorList>
    </citation>
    <scope>NUCLEOTIDE SEQUENCE [LARGE SCALE GENOMIC DNA]</scope>
    <source>
        <strain evidence="2 3">AD58</strain>
    </source>
</reference>
<dbReference type="Proteomes" id="UP001320603">
    <property type="component" value="Chromosome"/>
</dbReference>
<accession>A0ABZ2IJZ2</accession>
<protein>
    <submittedName>
        <fullName evidence="2">DUF4831 family protein</fullName>
    </submittedName>
</protein>
<evidence type="ECO:0000313" key="3">
    <source>
        <dbReference type="Proteomes" id="UP001320603"/>
    </source>
</evidence>